<accession>K2JTP3</accession>
<dbReference type="Pfam" id="PF20703">
    <property type="entry name" value="nSTAND1"/>
    <property type="match status" value="1"/>
</dbReference>
<dbReference type="SUPFAM" id="SSF52540">
    <property type="entry name" value="P-loop containing nucleoside triphosphate hydrolases"/>
    <property type="match status" value="1"/>
</dbReference>
<dbReference type="Gene3D" id="1.25.40.10">
    <property type="entry name" value="Tetratricopeptide repeat domain"/>
    <property type="match status" value="1"/>
</dbReference>
<dbReference type="GO" id="GO:0000160">
    <property type="term" value="P:phosphorelay signal transduction system"/>
    <property type="evidence" value="ECO:0007669"/>
    <property type="project" value="InterPro"/>
</dbReference>
<dbReference type="PROSITE" id="PS50005">
    <property type="entry name" value="TPR"/>
    <property type="match status" value="1"/>
</dbReference>
<dbReference type="InterPro" id="IPR001867">
    <property type="entry name" value="OmpR/PhoB-type_DNA-bd"/>
</dbReference>
<dbReference type="PANTHER" id="PTHR47691">
    <property type="entry name" value="REGULATOR-RELATED"/>
    <property type="match status" value="1"/>
</dbReference>
<dbReference type="OrthoDB" id="9782895at2"/>
<dbReference type="GO" id="GO:0003677">
    <property type="term" value="F:DNA binding"/>
    <property type="evidence" value="ECO:0007669"/>
    <property type="project" value="UniProtKB-UniRule"/>
</dbReference>
<dbReference type="InterPro" id="IPR049052">
    <property type="entry name" value="nSTAND1"/>
</dbReference>
<proteinExistence type="predicted"/>
<sequence length="1092" mass="120600">MRDSFFFGDWQVDPKANSLRQGHKVKQVEPKAMDVLLHLCGLPGEVVSSEDLLKRCWPAADTGDNPLHKAITQLRAALGDKAGQPHYIETIRKRGYRALAEVRFPSGSEKQVTQADWQGGSPFPGLQAYSSDYAQVFFGRGQQIRVLLERLHQQLRFGRGFCLVLGPSGSGKSSLINAGIIPNLSTPQGYNGIGLLSHTTLDLADVGQGRLLLDLACALLDWELGDAPLFDNDSADSLAERLQQDPDAVLALLKAKLPKDGYALPRFGLFIDRLEVALSSPLFSHDERHQFIALLETLALSGAVLVLGACRNDFYPQLMAFDSLRAGKGNGAHFDLAPPSRAELLQMIRLPAQAAGLNWQTDPDSAQPLDELLCSDAASNPDALPMLQYMLEQLYLRRSPEGQLLVEVYQELGGIEGAIGKAAEEAMAQLSPAQQQALPRVLSMLVTLRENEESVTSRSARWADLSNEDEKALVQAMVDKRLFVSHLQHGEACFSVAHEALLRRWPRAVNWIGEHKDSLALKARLHYQAQRWLGEGKSPAYLLAQGKPLQEAKALAANPLFTLDDDASTYLGASKGRAKRRQSLRNGTLALLCALTLAAAGFGFKSNQAEKRATAQRLAAENLLGFMVGDFADKLRGIGRMDLLDGVSSQALAYFTSSAAMQDDSLGFDGRFQHGQTLEAMGEVAYSRGKGDEAKSALLAAQKELLPLLEQQPDNLELLKSLGANAFWLGQMRFDQADWPGAADWFGQYLNYSQAMYDLAPEDGTAQMELSYALNSLGSVQMKLQDFAGARNHFERSLKLKEQALEQDPEDIQRMADVIDTRSWLASAASAEGNTDEALRLYNKNSNEFKPESFSKNGYMLERLAAILQRHANLLFWKGSFKKANDVINQALDATNFALELDGNNKSWVSNKISIKINQFQICSYTVCERENEKPEALTKLVSDQARTLSSIRAEEIIALLDKVMAIRQEMMPSTEAPENMYAENSIDRYESLLKKEPGKLEVVQGLGVSYLIKAAKIDQIGSRSLRADYCQKAFNLLKPVAKDNNEPSLIASYARALDCKNKLFENSKLISKLKNIGIPPELYTMPRRKSK</sequence>
<keyword evidence="6" id="KW-1185">Reference proteome</keyword>
<comment type="caution">
    <text evidence="5">The sequence shown here is derived from an EMBL/GenBank/DDBJ whole genome shotgun (WGS) entry which is preliminary data.</text>
</comment>
<feature type="domain" description="OmpR/PhoB-type" evidence="4">
    <location>
        <begin position="2"/>
        <end position="100"/>
    </location>
</feature>
<keyword evidence="1 3" id="KW-0238">DNA-binding</keyword>
<dbReference type="PATRIC" id="fig|745411.4.peg.1984"/>
<dbReference type="InterPro" id="IPR036388">
    <property type="entry name" value="WH-like_DNA-bd_sf"/>
</dbReference>
<evidence type="ECO:0000256" key="1">
    <source>
        <dbReference type="ARBA" id="ARBA00023125"/>
    </source>
</evidence>
<name>K2JTP3_9GAMM</name>
<keyword evidence="2" id="KW-0802">TPR repeat</keyword>
<evidence type="ECO:0000256" key="2">
    <source>
        <dbReference type="PROSITE-ProRule" id="PRU00339"/>
    </source>
</evidence>
<dbReference type="InterPro" id="IPR027417">
    <property type="entry name" value="P-loop_NTPase"/>
</dbReference>
<feature type="repeat" description="TPR" evidence="2">
    <location>
        <begin position="771"/>
        <end position="804"/>
    </location>
</feature>
<dbReference type="AlphaFoldDB" id="K2JTP3"/>
<evidence type="ECO:0000313" key="6">
    <source>
        <dbReference type="Proteomes" id="UP000006755"/>
    </source>
</evidence>
<reference evidence="5 6" key="1">
    <citation type="journal article" date="2012" name="J. Bacteriol.">
        <title>Genome Sequence of Gallaecimonas xiamenensis Type Strain 3-C-1.</title>
        <authorList>
            <person name="Lai Q."/>
            <person name="Wang L."/>
            <person name="Wang W."/>
            <person name="Shao Z."/>
        </authorList>
    </citation>
    <scope>NUCLEOTIDE SEQUENCE [LARGE SCALE GENOMIC DNA]</scope>
    <source>
        <strain evidence="5 6">3-C-1</strain>
    </source>
</reference>
<dbReference type="Gene3D" id="1.10.10.10">
    <property type="entry name" value="Winged helix-like DNA-binding domain superfamily/Winged helix DNA-binding domain"/>
    <property type="match status" value="1"/>
</dbReference>
<dbReference type="STRING" id="745411.B3C1_10112"/>
<feature type="DNA-binding region" description="OmpR/PhoB-type" evidence="3">
    <location>
        <begin position="2"/>
        <end position="100"/>
    </location>
</feature>
<dbReference type="PROSITE" id="PS51755">
    <property type="entry name" value="OMPR_PHOB"/>
    <property type="match status" value="1"/>
</dbReference>
<dbReference type="eggNOG" id="COG3710">
    <property type="taxonomic scope" value="Bacteria"/>
</dbReference>
<dbReference type="eggNOG" id="COG1672">
    <property type="taxonomic scope" value="Bacteria"/>
</dbReference>
<dbReference type="InterPro" id="IPR011990">
    <property type="entry name" value="TPR-like_helical_dom_sf"/>
</dbReference>
<dbReference type="RefSeq" id="WP_008484630.1">
    <property type="nucleotide sequence ID" value="NZ_AMRI01000012.1"/>
</dbReference>
<dbReference type="SUPFAM" id="SSF46894">
    <property type="entry name" value="C-terminal effector domain of the bipartite response regulators"/>
    <property type="match status" value="1"/>
</dbReference>
<dbReference type="SUPFAM" id="SSF48452">
    <property type="entry name" value="TPR-like"/>
    <property type="match status" value="1"/>
</dbReference>
<gene>
    <name evidence="5" type="ORF">B3C1_10112</name>
</gene>
<evidence type="ECO:0000256" key="3">
    <source>
        <dbReference type="PROSITE-ProRule" id="PRU01091"/>
    </source>
</evidence>
<protein>
    <submittedName>
        <fullName evidence="5">Lysine decarboxylase transcriptional regulator, CadC</fullName>
    </submittedName>
</protein>
<organism evidence="5 6">
    <name type="scientific">Gallaecimonas xiamenensis 3-C-1</name>
    <dbReference type="NCBI Taxonomy" id="745411"/>
    <lineage>
        <taxon>Bacteria</taxon>
        <taxon>Pseudomonadati</taxon>
        <taxon>Pseudomonadota</taxon>
        <taxon>Gammaproteobacteria</taxon>
        <taxon>Enterobacterales</taxon>
        <taxon>Gallaecimonadaceae</taxon>
        <taxon>Gallaecimonas</taxon>
    </lineage>
</organism>
<dbReference type="InterPro" id="IPR019734">
    <property type="entry name" value="TPR_rpt"/>
</dbReference>
<evidence type="ECO:0000313" key="5">
    <source>
        <dbReference type="EMBL" id="EKE73744.1"/>
    </source>
</evidence>
<dbReference type="PANTHER" id="PTHR47691:SF3">
    <property type="entry name" value="HTH-TYPE TRANSCRIPTIONAL REGULATOR RV0890C-RELATED"/>
    <property type="match status" value="1"/>
</dbReference>
<dbReference type="GO" id="GO:0006355">
    <property type="term" value="P:regulation of DNA-templated transcription"/>
    <property type="evidence" value="ECO:0007669"/>
    <property type="project" value="InterPro"/>
</dbReference>
<evidence type="ECO:0000259" key="4">
    <source>
        <dbReference type="PROSITE" id="PS51755"/>
    </source>
</evidence>
<dbReference type="EMBL" id="AMRI01000012">
    <property type="protein sequence ID" value="EKE73744.1"/>
    <property type="molecule type" value="Genomic_DNA"/>
</dbReference>
<dbReference type="Pfam" id="PF00486">
    <property type="entry name" value="Trans_reg_C"/>
    <property type="match status" value="1"/>
</dbReference>
<dbReference type="SMART" id="SM00862">
    <property type="entry name" value="Trans_reg_C"/>
    <property type="match status" value="1"/>
</dbReference>
<dbReference type="Proteomes" id="UP000006755">
    <property type="component" value="Unassembled WGS sequence"/>
</dbReference>
<dbReference type="InterPro" id="IPR016032">
    <property type="entry name" value="Sig_transdc_resp-reg_C-effctor"/>
</dbReference>
<dbReference type="eggNOG" id="COG0457">
    <property type="taxonomic scope" value="Bacteria"/>
</dbReference>
<dbReference type="CDD" id="cd00383">
    <property type="entry name" value="trans_reg_C"/>
    <property type="match status" value="1"/>
</dbReference>